<feature type="transmembrane region" description="Helical" evidence="1">
    <location>
        <begin position="12"/>
        <end position="35"/>
    </location>
</feature>
<protein>
    <recommendedName>
        <fullName evidence="4">Transmembrane protein</fullName>
    </recommendedName>
</protein>
<keyword evidence="1" id="KW-0812">Transmembrane</keyword>
<sequence length="163" mass="18338">MIHIPQLSFHKFFIFLCFPSKNISCFRFLLSLISLTKTTMNTKNRKMAIIVTGTIIAAANAVATVSAQSNSTTPSEDFTGPSLFEDKATPIVYWFMIFLVAALPAFRFLPILPEARKTNMLTILGGANEQLNRVIKNMYCSNRLSSFMHAIVINKRLNYSFNS</sequence>
<proteinExistence type="predicted"/>
<evidence type="ECO:0008006" key="4">
    <source>
        <dbReference type="Google" id="ProtNLM"/>
    </source>
</evidence>
<comment type="caution">
    <text evidence="2">The sequence shown here is derived from an EMBL/GenBank/DDBJ whole genome shotgun (WGS) entry which is preliminary data.</text>
</comment>
<dbReference type="Proteomes" id="UP000265566">
    <property type="component" value="Chromosome 7"/>
</dbReference>
<dbReference type="Gramene" id="rna41562">
    <property type="protein sequence ID" value="RHN47017.1"/>
    <property type="gene ID" value="gene41562"/>
</dbReference>
<reference evidence="3" key="1">
    <citation type="journal article" date="2018" name="Nat. Plants">
        <title>Whole-genome landscape of Medicago truncatula symbiotic genes.</title>
        <authorList>
            <person name="Pecrix Y."/>
            <person name="Staton S.E."/>
            <person name="Sallet E."/>
            <person name="Lelandais-Briere C."/>
            <person name="Moreau S."/>
            <person name="Carrere S."/>
            <person name="Blein T."/>
            <person name="Jardinaud M.F."/>
            <person name="Latrasse D."/>
            <person name="Zouine M."/>
            <person name="Zahm M."/>
            <person name="Kreplak J."/>
            <person name="Mayjonade B."/>
            <person name="Satge C."/>
            <person name="Perez M."/>
            <person name="Cauet S."/>
            <person name="Marande W."/>
            <person name="Chantry-Darmon C."/>
            <person name="Lopez-Roques C."/>
            <person name="Bouchez O."/>
            <person name="Berard A."/>
            <person name="Debelle F."/>
            <person name="Munos S."/>
            <person name="Bendahmane A."/>
            <person name="Berges H."/>
            <person name="Niebel A."/>
            <person name="Buitink J."/>
            <person name="Frugier F."/>
            <person name="Benhamed M."/>
            <person name="Crespi M."/>
            <person name="Gouzy J."/>
            <person name="Gamas P."/>
        </authorList>
    </citation>
    <scope>NUCLEOTIDE SEQUENCE [LARGE SCALE GENOMIC DNA]</scope>
    <source>
        <strain evidence="3">cv. Jemalong A17</strain>
    </source>
</reference>
<name>A0A396H7Q3_MEDTR</name>
<feature type="transmembrane region" description="Helical" evidence="1">
    <location>
        <begin position="91"/>
        <end position="112"/>
    </location>
</feature>
<evidence type="ECO:0000313" key="2">
    <source>
        <dbReference type="EMBL" id="RHN47017.1"/>
    </source>
</evidence>
<evidence type="ECO:0000313" key="3">
    <source>
        <dbReference type="Proteomes" id="UP000265566"/>
    </source>
</evidence>
<gene>
    <name evidence="2" type="ORF">MtrunA17_Chr7g0248381</name>
</gene>
<dbReference type="EMBL" id="PSQE01000007">
    <property type="protein sequence ID" value="RHN47017.1"/>
    <property type="molecule type" value="Genomic_DNA"/>
</dbReference>
<accession>A0A396H7Q3</accession>
<dbReference type="AlphaFoldDB" id="A0A396H7Q3"/>
<keyword evidence="1" id="KW-0472">Membrane</keyword>
<keyword evidence="1" id="KW-1133">Transmembrane helix</keyword>
<evidence type="ECO:0000256" key="1">
    <source>
        <dbReference type="SAM" id="Phobius"/>
    </source>
</evidence>
<feature type="transmembrane region" description="Helical" evidence="1">
    <location>
        <begin position="47"/>
        <end position="67"/>
    </location>
</feature>
<organism evidence="2 3">
    <name type="scientific">Medicago truncatula</name>
    <name type="common">Barrel medic</name>
    <name type="synonym">Medicago tribuloides</name>
    <dbReference type="NCBI Taxonomy" id="3880"/>
    <lineage>
        <taxon>Eukaryota</taxon>
        <taxon>Viridiplantae</taxon>
        <taxon>Streptophyta</taxon>
        <taxon>Embryophyta</taxon>
        <taxon>Tracheophyta</taxon>
        <taxon>Spermatophyta</taxon>
        <taxon>Magnoliopsida</taxon>
        <taxon>eudicotyledons</taxon>
        <taxon>Gunneridae</taxon>
        <taxon>Pentapetalae</taxon>
        <taxon>rosids</taxon>
        <taxon>fabids</taxon>
        <taxon>Fabales</taxon>
        <taxon>Fabaceae</taxon>
        <taxon>Papilionoideae</taxon>
        <taxon>50 kb inversion clade</taxon>
        <taxon>NPAAA clade</taxon>
        <taxon>Hologalegina</taxon>
        <taxon>IRL clade</taxon>
        <taxon>Trifolieae</taxon>
        <taxon>Medicago</taxon>
    </lineage>
</organism>